<evidence type="ECO:0000313" key="5">
    <source>
        <dbReference type="Proteomes" id="UP001416393"/>
    </source>
</evidence>
<keyword evidence="5" id="KW-1185">Reference proteome</keyword>
<dbReference type="Pfam" id="PF18962">
    <property type="entry name" value="Por_Secre_tail"/>
    <property type="match status" value="1"/>
</dbReference>
<dbReference type="InterPro" id="IPR026444">
    <property type="entry name" value="Secre_tail"/>
</dbReference>
<reference evidence="4 5" key="1">
    <citation type="submission" date="2024-01" db="EMBL/GenBank/DDBJ databases">
        <title>Mariniflexile litorale sp. nov., isolated from the shallow sediments of the Sea of Japan.</title>
        <authorList>
            <person name="Romanenko L."/>
            <person name="Bystritskaya E."/>
            <person name="Isaeva M."/>
        </authorList>
    </citation>
    <scope>NUCLEOTIDE SEQUENCE [LARGE SCALE GENOMIC DNA]</scope>
    <source>
        <strain evidence="4 5">KCTC 32427</strain>
    </source>
</reference>
<evidence type="ECO:0000313" key="4">
    <source>
        <dbReference type="EMBL" id="MEN3325005.1"/>
    </source>
</evidence>
<dbReference type="EMBL" id="JAZHYP010000009">
    <property type="protein sequence ID" value="MEN3325005.1"/>
    <property type="molecule type" value="Genomic_DNA"/>
</dbReference>
<dbReference type="RefSeq" id="WP_346242803.1">
    <property type="nucleotide sequence ID" value="NZ_JAZHYP010000009.1"/>
</dbReference>
<gene>
    <name evidence="4" type="ORF">VP395_14795</name>
</gene>
<evidence type="ECO:0000256" key="2">
    <source>
        <dbReference type="SAM" id="SignalP"/>
    </source>
</evidence>
<sequence>MKLFLLIFLSCVFQQVALSQSNLLVRSTTGISGNSNSVTYGEDTYVIQQSIGQTSAIGTFSNGTYTLRQGFIQPNVLSKIVDKNIPLNLGVSVYPNPFVADLTLTFNEDVSGTVKVSLYDIFGRLISEKKYLADKVITINFSDLQIASYIIKVNANNKQFVKKIIKK</sequence>
<evidence type="ECO:0000256" key="1">
    <source>
        <dbReference type="ARBA" id="ARBA00022729"/>
    </source>
</evidence>
<organism evidence="4 5">
    <name type="scientific">Mariniflexile soesokkakense</name>
    <dbReference type="NCBI Taxonomy" id="1343160"/>
    <lineage>
        <taxon>Bacteria</taxon>
        <taxon>Pseudomonadati</taxon>
        <taxon>Bacteroidota</taxon>
        <taxon>Flavobacteriia</taxon>
        <taxon>Flavobacteriales</taxon>
        <taxon>Flavobacteriaceae</taxon>
        <taxon>Mariniflexile</taxon>
    </lineage>
</organism>
<protein>
    <submittedName>
        <fullName evidence="4">T9SS type A sorting domain-containing protein</fullName>
    </submittedName>
</protein>
<dbReference type="Proteomes" id="UP001416393">
    <property type="component" value="Unassembled WGS sequence"/>
</dbReference>
<feature type="chain" id="PRO_5047261027" evidence="2">
    <location>
        <begin position="18"/>
        <end position="167"/>
    </location>
</feature>
<name>A0ABV0AHI6_9FLAO</name>
<keyword evidence="1 2" id="KW-0732">Signal</keyword>
<feature type="signal peptide" evidence="2">
    <location>
        <begin position="1"/>
        <end position="17"/>
    </location>
</feature>
<accession>A0ABV0AHI6</accession>
<feature type="domain" description="Secretion system C-terminal sorting" evidence="3">
    <location>
        <begin position="93"/>
        <end position="165"/>
    </location>
</feature>
<dbReference type="NCBIfam" id="TIGR04183">
    <property type="entry name" value="Por_Secre_tail"/>
    <property type="match status" value="1"/>
</dbReference>
<proteinExistence type="predicted"/>
<evidence type="ECO:0000259" key="3">
    <source>
        <dbReference type="Pfam" id="PF18962"/>
    </source>
</evidence>
<comment type="caution">
    <text evidence="4">The sequence shown here is derived from an EMBL/GenBank/DDBJ whole genome shotgun (WGS) entry which is preliminary data.</text>
</comment>